<evidence type="ECO:0000256" key="1">
    <source>
        <dbReference type="SAM" id="SignalP"/>
    </source>
</evidence>
<protein>
    <submittedName>
        <fullName evidence="2">Uncharacterized protein</fullName>
    </submittedName>
</protein>
<gene>
    <name evidence="2" type="ORF">B0H17DRAFT_1199717</name>
</gene>
<keyword evidence="3" id="KW-1185">Reference proteome</keyword>
<name>A0AAD7DKS3_MYCRO</name>
<feature type="signal peptide" evidence="1">
    <location>
        <begin position="1"/>
        <end position="21"/>
    </location>
</feature>
<dbReference type="EMBL" id="JARKIE010000045">
    <property type="protein sequence ID" value="KAJ7693593.1"/>
    <property type="molecule type" value="Genomic_DNA"/>
</dbReference>
<accession>A0AAD7DKS3</accession>
<proteinExistence type="predicted"/>
<evidence type="ECO:0000313" key="3">
    <source>
        <dbReference type="Proteomes" id="UP001221757"/>
    </source>
</evidence>
<reference evidence="2" key="1">
    <citation type="submission" date="2023-03" db="EMBL/GenBank/DDBJ databases">
        <title>Massive genome expansion in bonnet fungi (Mycena s.s.) driven by repeated elements and novel gene families across ecological guilds.</title>
        <authorList>
            <consortium name="Lawrence Berkeley National Laboratory"/>
            <person name="Harder C.B."/>
            <person name="Miyauchi S."/>
            <person name="Viragh M."/>
            <person name="Kuo A."/>
            <person name="Thoen E."/>
            <person name="Andreopoulos B."/>
            <person name="Lu D."/>
            <person name="Skrede I."/>
            <person name="Drula E."/>
            <person name="Henrissat B."/>
            <person name="Morin E."/>
            <person name="Kohler A."/>
            <person name="Barry K."/>
            <person name="LaButti K."/>
            <person name="Morin E."/>
            <person name="Salamov A."/>
            <person name="Lipzen A."/>
            <person name="Mereny Z."/>
            <person name="Hegedus B."/>
            <person name="Baldrian P."/>
            <person name="Stursova M."/>
            <person name="Weitz H."/>
            <person name="Taylor A."/>
            <person name="Grigoriev I.V."/>
            <person name="Nagy L.G."/>
            <person name="Martin F."/>
            <person name="Kauserud H."/>
        </authorList>
    </citation>
    <scope>NUCLEOTIDE SEQUENCE</scope>
    <source>
        <strain evidence="2">CBHHK067</strain>
    </source>
</reference>
<feature type="chain" id="PRO_5041966009" evidence="1">
    <location>
        <begin position="22"/>
        <end position="124"/>
    </location>
</feature>
<comment type="caution">
    <text evidence="2">The sequence shown here is derived from an EMBL/GenBank/DDBJ whole genome shotgun (WGS) entry which is preliminary data.</text>
</comment>
<sequence>MQFSMLPIAAVLALAAGLVHAAPTDTDDAYPGLVISKVVPMGAYSLTFWSDAPGSDAALATRAPVPCSGNSDVTCYSGNKADSGICNQLVNNLNANSGTVVDNSPRAICFGQSGNQCGLARLLH</sequence>
<organism evidence="2 3">
    <name type="scientific">Mycena rosella</name>
    <name type="common">Pink bonnet</name>
    <name type="synonym">Agaricus rosellus</name>
    <dbReference type="NCBI Taxonomy" id="1033263"/>
    <lineage>
        <taxon>Eukaryota</taxon>
        <taxon>Fungi</taxon>
        <taxon>Dikarya</taxon>
        <taxon>Basidiomycota</taxon>
        <taxon>Agaricomycotina</taxon>
        <taxon>Agaricomycetes</taxon>
        <taxon>Agaricomycetidae</taxon>
        <taxon>Agaricales</taxon>
        <taxon>Marasmiineae</taxon>
        <taxon>Mycenaceae</taxon>
        <taxon>Mycena</taxon>
    </lineage>
</organism>
<evidence type="ECO:0000313" key="2">
    <source>
        <dbReference type="EMBL" id="KAJ7693593.1"/>
    </source>
</evidence>
<keyword evidence="1" id="KW-0732">Signal</keyword>
<dbReference type="AlphaFoldDB" id="A0AAD7DKS3"/>
<dbReference type="Proteomes" id="UP001221757">
    <property type="component" value="Unassembled WGS sequence"/>
</dbReference>